<evidence type="ECO:0008006" key="4">
    <source>
        <dbReference type="Google" id="ProtNLM"/>
    </source>
</evidence>
<comment type="caution">
    <text evidence="2">The sequence shown here is derived from an EMBL/GenBank/DDBJ whole genome shotgun (WGS) entry which is preliminary data.</text>
</comment>
<dbReference type="PATRIC" id="fig|318683.6.peg.1426"/>
<dbReference type="Pfam" id="PF10741">
    <property type="entry name" value="T2SSM_b"/>
    <property type="match status" value="1"/>
</dbReference>
<name>A0A149TID8_9PROT</name>
<dbReference type="AlphaFoldDB" id="A0A149TID8"/>
<dbReference type="OrthoDB" id="7220062at2"/>
<evidence type="ECO:0000313" key="3">
    <source>
        <dbReference type="Proteomes" id="UP000075636"/>
    </source>
</evidence>
<dbReference type="NCBIfam" id="NF040576">
    <property type="entry name" value="T2SS_GspM_XpsM"/>
    <property type="match status" value="1"/>
</dbReference>
<dbReference type="Proteomes" id="UP000075636">
    <property type="component" value="Unassembled WGS sequence"/>
</dbReference>
<proteinExistence type="predicted"/>
<dbReference type="InterPro" id="IPR034756">
    <property type="entry name" value="T2SSM_b"/>
</dbReference>
<sequence length="209" mass="22151">MSASASPPMSGLPDGRKGRLLALGMTVVLLVLVASGASLLLNQYAEGQADLAEQQDILAHTQILVDTLPDLEKRARTASLQARGSTLLISETSQETALARLQQIVHDDALEGQALPTSMEPLPVSRTGAFERLGVRVSLTTSYAVLVRLLDALDHSTAPRLLVDDLRIDVSGNPQAIDETAEGRALDASFTILALRDPRSIAASTAPRP</sequence>
<organism evidence="2 3">
    <name type="scientific">Gluconobacter albidus</name>
    <dbReference type="NCBI Taxonomy" id="318683"/>
    <lineage>
        <taxon>Bacteria</taxon>
        <taxon>Pseudomonadati</taxon>
        <taxon>Pseudomonadota</taxon>
        <taxon>Alphaproteobacteria</taxon>
        <taxon>Acetobacterales</taxon>
        <taxon>Acetobacteraceae</taxon>
        <taxon>Gluconobacter</taxon>
    </lineage>
</organism>
<dbReference type="STRING" id="318683.A0U94_10135"/>
<keyword evidence="1" id="KW-1133">Transmembrane helix</keyword>
<keyword evidence="1" id="KW-0472">Membrane</keyword>
<dbReference type="RefSeq" id="WP_062108685.1">
    <property type="nucleotide sequence ID" value="NZ_LHZR01000109.1"/>
</dbReference>
<evidence type="ECO:0000256" key="1">
    <source>
        <dbReference type="SAM" id="Phobius"/>
    </source>
</evidence>
<protein>
    <recommendedName>
        <fullName evidence="4">General secretion pathway protein GspM</fullName>
    </recommendedName>
</protein>
<reference evidence="2 3" key="1">
    <citation type="submission" date="2015-06" db="EMBL/GenBank/DDBJ databases">
        <title>Improved classification and identification of acetic acid bacteria using matrix-assisted laser desorption/ionization time-of-flight mass spectrometry; Gluconobacter nephelii and Gluconobacter uchimurae are later heterotypic synonyms of Gluconobacter japonicus and Gluconobacter oxydans, respectively.</title>
        <authorList>
            <person name="Li L."/>
            <person name="Cleenwerck I."/>
            <person name="De Vuyst L."/>
            <person name="Vandamme P."/>
        </authorList>
    </citation>
    <scope>NUCLEOTIDE SEQUENCE [LARGE SCALE GENOMIC DNA]</scope>
    <source>
        <strain evidence="2 3">LMG 1768</strain>
    </source>
</reference>
<gene>
    <name evidence="2" type="ORF">AD945_10640</name>
</gene>
<evidence type="ECO:0000313" key="2">
    <source>
        <dbReference type="EMBL" id="KXV47477.1"/>
    </source>
</evidence>
<keyword evidence="1" id="KW-0812">Transmembrane</keyword>
<dbReference type="EMBL" id="LHZR01000109">
    <property type="protein sequence ID" value="KXV47477.1"/>
    <property type="molecule type" value="Genomic_DNA"/>
</dbReference>
<feature type="transmembrane region" description="Helical" evidence="1">
    <location>
        <begin position="20"/>
        <end position="41"/>
    </location>
</feature>
<accession>A0A149TID8</accession>